<proteinExistence type="predicted"/>
<feature type="chain" id="PRO_5008672888" evidence="1">
    <location>
        <begin position="27"/>
        <end position="186"/>
    </location>
</feature>
<evidence type="ECO:0000313" key="2">
    <source>
        <dbReference type="EMBL" id="ODA29674.1"/>
    </source>
</evidence>
<accession>A0A1C3E8W6</accession>
<sequence length="186" mass="20577">MDATRYFLAIWGLLLIAGCAGGPQTAAQPMGNPLFVRAQNEEQAWETTVDVVHDYLFEIERESRIDGVIETKFKTGAGILEPWHRDSADGYSRWESTLQSIRRKAYISVTPAQGGYFISVEAFKEIEDVAGAANFAGGATFQDHTPLQRDLDLVVGQSSPSGWIPRGRDAPLERAMLQSIQNAFQK</sequence>
<keyword evidence="1" id="KW-0732">Signal</keyword>
<reference evidence="2 3" key="1">
    <citation type="submission" date="2016-05" db="EMBL/GenBank/DDBJ databases">
        <title>Genomic and physiological characterization of Planctopirus sp. isolated from fresh water lake.</title>
        <authorList>
            <person name="Subhash Y."/>
            <person name="Ramana C."/>
        </authorList>
    </citation>
    <scope>NUCLEOTIDE SEQUENCE [LARGE SCALE GENOMIC DNA]</scope>
    <source>
        <strain evidence="2 3">JC280</strain>
    </source>
</reference>
<dbReference type="EMBL" id="LYDR01000127">
    <property type="protein sequence ID" value="ODA29674.1"/>
    <property type="molecule type" value="Genomic_DNA"/>
</dbReference>
<dbReference type="PROSITE" id="PS51257">
    <property type="entry name" value="PROKAR_LIPOPROTEIN"/>
    <property type="match status" value="1"/>
</dbReference>
<feature type="signal peptide" evidence="1">
    <location>
        <begin position="1"/>
        <end position="26"/>
    </location>
</feature>
<dbReference type="OrthoDB" id="289390at2"/>
<keyword evidence="3" id="KW-1185">Reference proteome</keyword>
<name>A0A1C3E8W6_9PLAN</name>
<dbReference type="Proteomes" id="UP000094828">
    <property type="component" value="Unassembled WGS sequence"/>
</dbReference>
<protein>
    <submittedName>
        <fullName evidence="2">Uncharacterized protein</fullName>
    </submittedName>
</protein>
<dbReference type="RefSeq" id="WP_068849583.1">
    <property type="nucleotide sequence ID" value="NZ_LYDR01000127.1"/>
</dbReference>
<dbReference type="AlphaFoldDB" id="A0A1C3E8W6"/>
<organism evidence="2 3">
    <name type="scientific">Planctopirus hydrillae</name>
    <dbReference type="NCBI Taxonomy" id="1841610"/>
    <lineage>
        <taxon>Bacteria</taxon>
        <taxon>Pseudomonadati</taxon>
        <taxon>Planctomycetota</taxon>
        <taxon>Planctomycetia</taxon>
        <taxon>Planctomycetales</taxon>
        <taxon>Planctomycetaceae</taxon>
        <taxon>Planctopirus</taxon>
    </lineage>
</organism>
<comment type="caution">
    <text evidence="2">The sequence shown here is derived from an EMBL/GenBank/DDBJ whole genome shotgun (WGS) entry which is preliminary data.</text>
</comment>
<evidence type="ECO:0000313" key="3">
    <source>
        <dbReference type="Proteomes" id="UP000094828"/>
    </source>
</evidence>
<gene>
    <name evidence="2" type="ORF">A6X21_08020</name>
</gene>
<evidence type="ECO:0000256" key="1">
    <source>
        <dbReference type="SAM" id="SignalP"/>
    </source>
</evidence>